<dbReference type="Gramene" id="C.cajan_32073.t">
    <property type="protein sequence ID" value="C.cajan_32073.t"/>
    <property type="gene ID" value="C.cajan_32073"/>
</dbReference>
<evidence type="ECO:0000256" key="1">
    <source>
        <dbReference type="ARBA" id="ARBA00003195"/>
    </source>
</evidence>
<feature type="domain" description="Ribosomal protein/NADH dehydrogenase" evidence="11">
    <location>
        <begin position="20"/>
        <end position="72"/>
    </location>
</feature>
<keyword evidence="8" id="KW-0496">Mitochondrion</keyword>
<dbReference type="PANTHER" id="PTHR12878">
    <property type="entry name" value="NADH-UBIQUINONE OXIDOREDUCTASE B8 SUBUNIT"/>
    <property type="match status" value="1"/>
</dbReference>
<dbReference type="PANTHER" id="PTHR12878:SF0">
    <property type="entry name" value="NADH DEHYDROGENASE [UBIQUINONE] 1 ALPHA SUBCOMPLEX SUBUNIT 2"/>
    <property type="match status" value="1"/>
</dbReference>
<reference evidence="12" key="1">
    <citation type="journal article" date="2012" name="Nat. Biotechnol.">
        <title>Draft genome sequence of pigeonpea (Cajanus cajan), an orphan legume crop of resource-poor farmers.</title>
        <authorList>
            <person name="Varshney R.K."/>
            <person name="Chen W."/>
            <person name="Li Y."/>
            <person name="Bharti A.K."/>
            <person name="Saxena R.K."/>
            <person name="Schlueter J.A."/>
            <person name="Donoghue M.T."/>
            <person name="Azam S."/>
            <person name="Fan G."/>
            <person name="Whaley A.M."/>
            <person name="Farmer A.D."/>
            <person name="Sheridan J."/>
            <person name="Iwata A."/>
            <person name="Tuteja R."/>
            <person name="Penmetsa R.V."/>
            <person name="Wu W."/>
            <person name="Upadhyaya H.D."/>
            <person name="Yang S.P."/>
            <person name="Shah T."/>
            <person name="Saxena K.B."/>
            <person name="Michael T."/>
            <person name="McCombie W.R."/>
            <person name="Yang B."/>
            <person name="Zhang G."/>
            <person name="Yang H."/>
            <person name="Wang J."/>
            <person name="Spillane C."/>
            <person name="Cook D.R."/>
            <person name="May G.D."/>
            <person name="Xu X."/>
            <person name="Jackson S.A."/>
        </authorList>
    </citation>
    <scope>NUCLEOTIDE SEQUENCE [LARGE SCALE GENOMIC DNA]</scope>
</reference>
<evidence type="ECO:0000313" key="13">
    <source>
        <dbReference type="Proteomes" id="UP000075243"/>
    </source>
</evidence>
<dbReference type="InterPro" id="IPR007741">
    <property type="entry name" value="Ribosomal_mL43/mS25/NADH_DH"/>
</dbReference>
<dbReference type="SUPFAM" id="SSF52833">
    <property type="entry name" value="Thioredoxin-like"/>
    <property type="match status" value="1"/>
</dbReference>
<accession>A0A151RHZ6</accession>
<comment type="similarity">
    <text evidence="3">Belongs to the complex I NDUFA2 subunit family.</text>
</comment>
<sequence length="78" mass="9159">MAWRGHLSKNIKELRFLKCQSSPVSSSARSFVERNYKELKTLNPKLPILINECSGVEPQLWARYGINHLKSQFYIFFI</sequence>
<keyword evidence="9" id="KW-0472">Membrane</keyword>
<evidence type="ECO:0000256" key="3">
    <source>
        <dbReference type="ARBA" id="ARBA00008939"/>
    </source>
</evidence>
<dbReference type="Proteomes" id="UP000075243">
    <property type="component" value="Unassembled WGS sequence"/>
</dbReference>
<comment type="subcellular location">
    <subcellularLocation>
        <location evidence="2">Mitochondrion inner membrane</location>
        <topology evidence="2">Peripheral membrane protein</topology>
        <orientation evidence="2">Matrix side</orientation>
    </subcellularLocation>
</comment>
<keyword evidence="7" id="KW-0249">Electron transport</keyword>
<name>A0A151RHZ6_CAJCA</name>
<dbReference type="PIRSF" id="PIRSF005822">
    <property type="entry name" value="NDUA2"/>
    <property type="match status" value="1"/>
</dbReference>
<evidence type="ECO:0000256" key="6">
    <source>
        <dbReference type="ARBA" id="ARBA00022792"/>
    </source>
</evidence>
<keyword evidence="13" id="KW-1185">Reference proteome</keyword>
<organism evidence="12 13">
    <name type="scientific">Cajanus cajan</name>
    <name type="common">Pigeon pea</name>
    <name type="synonym">Cajanus indicus</name>
    <dbReference type="NCBI Taxonomy" id="3821"/>
    <lineage>
        <taxon>Eukaryota</taxon>
        <taxon>Viridiplantae</taxon>
        <taxon>Streptophyta</taxon>
        <taxon>Embryophyta</taxon>
        <taxon>Tracheophyta</taxon>
        <taxon>Spermatophyta</taxon>
        <taxon>Magnoliopsida</taxon>
        <taxon>eudicotyledons</taxon>
        <taxon>Gunneridae</taxon>
        <taxon>Pentapetalae</taxon>
        <taxon>rosids</taxon>
        <taxon>fabids</taxon>
        <taxon>Fabales</taxon>
        <taxon>Fabaceae</taxon>
        <taxon>Papilionoideae</taxon>
        <taxon>50 kb inversion clade</taxon>
        <taxon>NPAAA clade</taxon>
        <taxon>indigoferoid/millettioid clade</taxon>
        <taxon>Phaseoleae</taxon>
        <taxon>Cajanus</taxon>
    </lineage>
</organism>
<evidence type="ECO:0000256" key="8">
    <source>
        <dbReference type="ARBA" id="ARBA00023128"/>
    </source>
</evidence>
<keyword evidence="4" id="KW-0813">Transport</keyword>
<dbReference type="AlphaFoldDB" id="A0A151RHZ6"/>
<gene>
    <name evidence="12" type="ORF">KK1_036382</name>
</gene>
<evidence type="ECO:0000256" key="2">
    <source>
        <dbReference type="ARBA" id="ARBA00004443"/>
    </source>
</evidence>
<dbReference type="Pfam" id="PF05047">
    <property type="entry name" value="L51_S25_CI-B8"/>
    <property type="match status" value="1"/>
</dbReference>
<dbReference type="EMBL" id="KQ483726">
    <property type="protein sequence ID" value="KYP42242.1"/>
    <property type="molecule type" value="Genomic_DNA"/>
</dbReference>
<feature type="disulfide bond" description="Redox-active" evidence="10">
    <location>
        <begin position="19"/>
        <end position="53"/>
    </location>
</feature>
<proteinExistence type="inferred from homology"/>
<evidence type="ECO:0000256" key="7">
    <source>
        <dbReference type="ARBA" id="ARBA00022982"/>
    </source>
</evidence>
<protein>
    <submittedName>
        <fullName evidence="12">NADH dehydrogenase [ubiquinone] 1 alpha subcomplex subunit 2</fullName>
    </submittedName>
</protein>
<comment type="function">
    <text evidence="1">Accessory subunit of the mitochondrial membrane respiratory chain NADH dehydrogenase (Complex I), that is believed not to be involved in catalysis. Complex I functions in the transfer of electrons from NADH to the respiratory chain. The immediate electron acceptor for the enzyme is believed to be ubiquinone.</text>
</comment>
<keyword evidence="5" id="KW-0679">Respiratory chain</keyword>
<evidence type="ECO:0000313" key="12">
    <source>
        <dbReference type="EMBL" id="KYP42242.1"/>
    </source>
</evidence>
<dbReference type="STRING" id="3821.A0A151RHZ6"/>
<dbReference type="InterPro" id="IPR016464">
    <property type="entry name" value="NADH_Ub_cplx-1_asu_su-2"/>
</dbReference>
<evidence type="ECO:0000256" key="4">
    <source>
        <dbReference type="ARBA" id="ARBA00022448"/>
    </source>
</evidence>
<evidence type="ECO:0000256" key="9">
    <source>
        <dbReference type="ARBA" id="ARBA00023136"/>
    </source>
</evidence>
<evidence type="ECO:0000256" key="10">
    <source>
        <dbReference type="PIRSR" id="PIRSR005822-1"/>
    </source>
</evidence>
<dbReference type="Gene3D" id="3.40.30.10">
    <property type="entry name" value="Glutaredoxin"/>
    <property type="match status" value="1"/>
</dbReference>
<dbReference type="OMA" id="RECTGIQ"/>
<evidence type="ECO:0000259" key="11">
    <source>
        <dbReference type="SMART" id="SM00916"/>
    </source>
</evidence>
<dbReference type="InterPro" id="IPR036249">
    <property type="entry name" value="Thioredoxin-like_sf"/>
</dbReference>
<keyword evidence="10" id="KW-1015">Disulfide bond</keyword>
<evidence type="ECO:0000256" key="5">
    <source>
        <dbReference type="ARBA" id="ARBA00022660"/>
    </source>
</evidence>
<dbReference type="SMART" id="SM00916">
    <property type="entry name" value="L51_S25_CI-B8"/>
    <property type="match status" value="1"/>
</dbReference>
<keyword evidence="6" id="KW-0999">Mitochondrion inner membrane</keyword>
<dbReference type="GO" id="GO:0005743">
    <property type="term" value="C:mitochondrial inner membrane"/>
    <property type="evidence" value="ECO:0007669"/>
    <property type="project" value="UniProtKB-SubCell"/>
</dbReference>